<feature type="non-terminal residue" evidence="1">
    <location>
        <position position="1"/>
    </location>
</feature>
<reference evidence="1" key="1">
    <citation type="submission" date="2021-06" db="EMBL/GenBank/DDBJ databases">
        <authorList>
            <person name="Kallberg Y."/>
            <person name="Tangrot J."/>
            <person name="Rosling A."/>
        </authorList>
    </citation>
    <scope>NUCLEOTIDE SEQUENCE</scope>
    <source>
        <strain evidence="1">MA461A</strain>
    </source>
</reference>
<keyword evidence="2" id="KW-1185">Reference proteome</keyword>
<gene>
    <name evidence="1" type="ORF">RPERSI_LOCUS9797</name>
</gene>
<sequence length="92" mass="10930">FRGLRGQLKTVTRFMISAKARNLAKKQEYCTLYPDVLECQFTQKWKVPDVKGIRIGIEEEEENSESFLEDIESDPENEYYENEEGNYINIWD</sequence>
<accession>A0ACA9P7H4</accession>
<protein>
    <submittedName>
        <fullName evidence="1">6823_t:CDS:1</fullName>
    </submittedName>
</protein>
<proteinExistence type="predicted"/>
<name>A0ACA9P7H4_9GLOM</name>
<organism evidence="1 2">
    <name type="scientific">Racocetra persica</name>
    <dbReference type="NCBI Taxonomy" id="160502"/>
    <lineage>
        <taxon>Eukaryota</taxon>
        <taxon>Fungi</taxon>
        <taxon>Fungi incertae sedis</taxon>
        <taxon>Mucoromycota</taxon>
        <taxon>Glomeromycotina</taxon>
        <taxon>Glomeromycetes</taxon>
        <taxon>Diversisporales</taxon>
        <taxon>Gigasporaceae</taxon>
        <taxon>Racocetra</taxon>
    </lineage>
</organism>
<comment type="caution">
    <text evidence="1">The sequence shown here is derived from an EMBL/GenBank/DDBJ whole genome shotgun (WGS) entry which is preliminary data.</text>
</comment>
<dbReference type="EMBL" id="CAJVQC010018830">
    <property type="protein sequence ID" value="CAG8696299.1"/>
    <property type="molecule type" value="Genomic_DNA"/>
</dbReference>
<evidence type="ECO:0000313" key="1">
    <source>
        <dbReference type="EMBL" id="CAG8696299.1"/>
    </source>
</evidence>
<evidence type="ECO:0000313" key="2">
    <source>
        <dbReference type="Proteomes" id="UP000789920"/>
    </source>
</evidence>
<dbReference type="Proteomes" id="UP000789920">
    <property type="component" value="Unassembled WGS sequence"/>
</dbReference>